<evidence type="ECO:0000259" key="7">
    <source>
        <dbReference type="Pfam" id="PF04024"/>
    </source>
</evidence>
<comment type="subcellular location">
    <subcellularLocation>
        <location evidence="1">Cell membrane</location>
        <topology evidence="1">Single-pass membrane protein</topology>
    </subcellularLocation>
</comment>
<comment type="caution">
    <text evidence="8">The sequence shown here is derived from an EMBL/GenBank/DDBJ whole genome shotgun (WGS) entry which is preliminary data.</text>
</comment>
<name>A0A370GJG1_9COXI</name>
<evidence type="ECO:0000256" key="6">
    <source>
        <dbReference type="SAM" id="Phobius"/>
    </source>
</evidence>
<evidence type="ECO:0000256" key="1">
    <source>
        <dbReference type="ARBA" id="ARBA00004162"/>
    </source>
</evidence>
<keyword evidence="5 6" id="KW-0472">Membrane</keyword>
<dbReference type="Proteomes" id="UP000254720">
    <property type="component" value="Unassembled WGS sequence"/>
</dbReference>
<reference evidence="8 9" key="1">
    <citation type="submission" date="2018-07" db="EMBL/GenBank/DDBJ databases">
        <title>Genomic Encyclopedia of Type Strains, Phase IV (KMG-IV): sequencing the most valuable type-strain genomes for metagenomic binning, comparative biology and taxonomic classification.</title>
        <authorList>
            <person name="Goeker M."/>
        </authorList>
    </citation>
    <scope>NUCLEOTIDE SEQUENCE [LARGE SCALE GENOMIC DNA]</scope>
    <source>
        <strain evidence="8 9">DSM 16500</strain>
    </source>
</reference>
<keyword evidence="3 6" id="KW-0812">Transmembrane</keyword>
<dbReference type="EMBL" id="QQAX01000016">
    <property type="protein sequence ID" value="RDI42073.1"/>
    <property type="molecule type" value="Genomic_DNA"/>
</dbReference>
<feature type="domain" description="Phage shock protein PspC N-terminal" evidence="7">
    <location>
        <begin position="8"/>
        <end position="64"/>
    </location>
</feature>
<dbReference type="PANTHER" id="PTHR33885">
    <property type="entry name" value="PHAGE SHOCK PROTEIN C"/>
    <property type="match status" value="1"/>
</dbReference>
<gene>
    <name evidence="8" type="ORF">C8D86_11627</name>
</gene>
<dbReference type="InterPro" id="IPR007168">
    <property type="entry name" value="Phageshock_PspC_N"/>
</dbReference>
<evidence type="ECO:0000256" key="2">
    <source>
        <dbReference type="ARBA" id="ARBA00022475"/>
    </source>
</evidence>
<proteinExistence type="predicted"/>
<sequence>MNQTRPYKKLYRSRKDRIIAGVCGGLGEHFGIDPTWVRLLFILFFFLAGGALLVYLIMWLIVPLAPENA</sequence>
<dbReference type="RefSeq" id="WP_114834752.1">
    <property type="nucleotide sequence ID" value="NZ_LR699115.1"/>
</dbReference>
<dbReference type="Pfam" id="PF04024">
    <property type="entry name" value="PspC"/>
    <property type="match status" value="1"/>
</dbReference>
<evidence type="ECO:0000256" key="4">
    <source>
        <dbReference type="ARBA" id="ARBA00022989"/>
    </source>
</evidence>
<dbReference type="OrthoDB" id="7359894at2"/>
<keyword evidence="2" id="KW-1003">Cell membrane</keyword>
<dbReference type="AlphaFoldDB" id="A0A370GJG1"/>
<keyword evidence="4 6" id="KW-1133">Transmembrane helix</keyword>
<protein>
    <submittedName>
        <fullName evidence="8">Phage shock protein C (PspC) family protein</fullName>
    </submittedName>
</protein>
<evidence type="ECO:0000313" key="9">
    <source>
        <dbReference type="Proteomes" id="UP000254720"/>
    </source>
</evidence>
<evidence type="ECO:0000256" key="5">
    <source>
        <dbReference type="ARBA" id="ARBA00023136"/>
    </source>
</evidence>
<feature type="transmembrane region" description="Helical" evidence="6">
    <location>
        <begin position="39"/>
        <end position="62"/>
    </location>
</feature>
<evidence type="ECO:0000256" key="3">
    <source>
        <dbReference type="ARBA" id="ARBA00022692"/>
    </source>
</evidence>
<keyword evidence="9" id="KW-1185">Reference proteome</keyword>
<dbReference type="GO" id="GO:0005886">
    <property type="term" value="C:plasma membrane"/>
    <property type="evidence" value="ECO:0007669"/>
    <property type="project" value="UniProtKB-SubCell"/>
</dbReference>
<evidence type="ECO:0000313" key="8">
    <source>
        <dbReference type="EMBL" id="RDI42073.1"/>
    </source>
</evidence>
<organism evidence="8 9">
    <name type="scientific">Aquicella lusitana</name>
    <dbReference type="NCBI Taxonomy" id="254246"/>
    <lineage>
        <taxon>Bacteria</taxon>
        <taxon>Pseudomonadati</taxon>
        <taxon>Pseudomonadota</taxon>
        <taxon>Gammaproteobacteria</taxon>
        <taxon>Legionellales</taxon>
        <taxon>Coxiellaceae</taxon>
        <taxon>Aquicella</taxon>
    </lineage>
</organism>
<dbReference type="PANTHER" id="PTHR33885:SF3">
    <property type="entry name" value="PHAGE SHOCK PROTEIN C"/>
    <property type="match status" value="1"/>
</dbReference>
<accession>A0A370GJG1</accession>
<dbReference type="InterPro" id="IPR052027">
    <property type="entry name" value="PspC"/>
</dbReference>